<accession>A0A0D0BZI3</accession>
<dbReference type="Proteomes" id="UP000053593">
    <property type="component" value="Unassembled WGS sequence"/>
</dbReference>
<protein>
    <submittedName>
        <fullName evidence="1">Uncharacterized protein</fullName>
    </submittedName>
</protein>
<dbReference type="EMBL" id="KN834884">
    <property type="protein sequence ID" value="KIK50797.1"/>
    <property type="molecule type" value="Genomic_DNA"/>
</dbReference>
<dbReference type="AlphaFoldDB" id="A0A0D0BZI3"/>
<name>A0A0D0BZI3_9AGAR</name>
<organism evidence="1 2">
    <name type="scientific">Collybiopsis luxurians FD-317 M1</name>
    <dbReference type="NCBI Taxonomy" id="944289"/>
    <lineage>
        <taxon>Eukaryota</taxon>
        <taxon>Fungi</taxon>
        <taxon>Dikarya</taxon>
        <taxon>Basidiomycota</taxon>
        <taxon>Agaricomycotina</taxon>
        <taxon>Agaricomycetes</taxon>
        <taxon>Agaricomycetidae</taxon>
        <taxon>Agaricales</taxon>
        <taxon>Marasmiineae</taxon>
        <taxon>Omphalotaceae</taxon>
        <taxon>Collybiopsis</taxon>
        <taxon>Collybiopsis luxurians</taxon>
    </lineage>
</organism>
<reference evidence="1 2" key="1">
    <citation type="submission" date="2014-04" db="EMBL/GenBank/DDBJ databases">
        <title>Evolutionary Origins and Diversification of the Mycorrhizal Mutualists.</title>
        <authorList>
            <consortium name="DOE Joint Genome Institute"/>
            <consortium name="Mycorrhizal Genomics Consortium"/>
            <person name="Kohler A."/>
            <person name="Kuo A."/>
            <person name="Nagy L.G."/>
            <person name="Floudas D."/>
            <person name="Copeland A."/>
            <person name="Barry K.W."/>
            <person name="Cichocki N."/>
            <person name="Veneault-Fourrey C."/>
            <person name="LaButti K."/>
            <person name="Lindquist E.A."/>
            <person name="Lipzen A."/>
            <person name="Lundell T."/>
            <person name="Morin E."/>
            <person name="Murat C."/>
            <person name="Riley R."/>
            <person name="Ohm R."/>
            <person name="Sun H."/>
            <person name="Tunlid A."/>
            <person name="Henrissat B."/>
            <person name="Grigoriev I.V."/>
            <person name="Hibbett D.S."/>
            <person name="Martin F."/>
        </authorList>
    </citation>
    <scope>NUCLEOTIDE SEQUENCE [LARGE SCALE GENOMIC DNA]</scope>
    <source>
        <strain evidence="1 2">FD-317 M1</strain>
    </source>
</reference>
<evidence type="ECO:0000313" key="1">
    <source>
        <dbReference type="EMBL" id="KIK50797.1"/>
    </source>
</evidence>
<keyword evidence="2" id="KW-1185">Reference proteome</keyword>
<dbReference type="HOGENOM" id="CLU_1578695_0_0_1"/>
<evidence type="ECO:0000313" key="2">
    <source>
        <dbReference type="Proteomes" id="UP000053593"/>
    </source>
</evidence>
<proteinExistence type="predicted"/>
<sequence>MARIPKGRRITQSTVFESRLLIEPRLHSLHLKRRKLVAPSAKWIERSDTCAKRLWDTFGITSSKLTIMGLKPGLVFEDSASSSLRPTLDADLKKDVQNCRDLQVATTLAAKAYIPLKLLPITFPQPYWDLRIGFHEMRITSNTNDTSIAFMPDIQSIEISEENQFDDGV</sequence>
<gene>
    <name evidence="1" type="ORF">GYMLUDRAFT_252651</name>
</gene>